<accession>A0A850R642</accession>
<reference evidence="11 12" key="1">
    <citation type="submission" date="2020-06" db="EMBL/GenBank/DDBJ databases">
        <authorList>
            <person name="Kang J."/>
        </authorList>
    </citation>
    <scope>NUCLEOTIDE SEQUENCE [LARGE SCALE GENOMIC DNA]</scope>
    <source>
        <strain evidence="11 12">DCY120</strain>
    </source>
</reference>
<dbReference type="GO" id="GO:0009401">
    <property type="term" value="P:phosphoenolpyruvate-dependent sugar phosphotransferase system"/>
    <property type="evidence" value="ECO:0007669"/>
    <property type="project" value="UniProtKB-KW"/>
</dbReference>
<gene>
    <name evidence="11" type="ORF">HU830_02745</name>
</gene>
<dbReference type="PROSITE" id="PS51103">
    <property type="entry name" value="PTS_EIIC_TYPE_1"/>
    <property type="match status" value="1"/>
</dbReference>
<evidence type="ECO:0000256" key="2">
    <source>
        <dbReference type="ARBA" id="ARBA00022448"/>
    </source>
</evidence>
<keyword evidence="3" id="KW-1003">Cell membrane</keyword>
<evidence type="ECO:0000259" key="10">
    <source>
        <dbReference type="PROSITE" id="PS51103"/>
    </source>
</evidence>
<keyword evidence="12" id="KW-1185">Reference proteome</keyword>
<dbReference type="GO" id="GO:0090563">
    <property type="term" value="F:protein-phosphocysteine-sugar phosphotransferase activity"/>
    <property type="evidence" value="ECO:0007669"/>
    <property type="project" value="TreeGrafter"/>
</dbReference>
<protein>
    <submittedName>
        <fullName evidence="11">PTS transporter subunit EIIC</fullName>
    </submittedName>
</protein>
<evidence type="ECO:0000256" key="6">
    <source>
        <dbReference type="ARBA" id="ARBA00022692"/>
    </source>
</evidence>
<keyword evidence="6 9" id="KW-0812">Transmembrane</keyword>
<keyword evidence="2" id="KW-0813">Transport</keyword>
<evidence type="ECO:0000256" key="8">
    <source>
        <dbReference type="ARBA" id="ARBA00023136"/>
    </source>
</evidence>
<dbReference type="PANTHER" id="PTHR30009:SF20">
    <property type="entry name" value="PTS SYSTEM GLUCOSE-SPECIFIC EIICB COMPONENT-RELATED"/>
    <property type="match status" value="1"/>
</dbReference>
<dbReference type="InterPro" id="IPR003352">
    <property type="entry name" value="PTS_EIIC"/>
</dbReference>
<dbReference type="RefSeq" id="WP_176942264.1">
    <property type="nucleotide sequence ID" value="NZ_JABZEC010000002.1"/>
</dbReference>
<dbReference type="InterPro" id="IPR050429">
    <property type="entry name" value="PTS_Glucose_EIICBA"/>
</dbReference>
<organism evidence="11 12">
    <name type="scientific">Bombilactobacillus apium</name>
    <dbReference type="NCBI Taxonomy" id="2675299"/>
    <lineage>
        <taxon>Bacteria</taxon>
        <taxon>Bacillati</taxon>
        <taxon>Bacillota</taxon>
        <taxon>Bacilli</taxon>
        <taxon>Lactobacillales</taxon>
        <taxon>Lactobacillaceae</taxon>
        <taxon>Bombilactobacillus</taxon>
    </lineage>
</organism>
<dbReference type="InterPro" id="IPR013013">
    <property type="entry name" value="PTS_EIIC_1"/>
</dbReference>
<keyword evidence="7 9" id="KW-1133">Transmembrane helix</keyword>
<name>A0A850R642_9LACO</name>
<evidence type="ECO:0000256" key="1">
    <source>
        <dbReference type="ARBA" id="ARBA00004651"/>
    </source>
</evidence>
<dbReference type="Pfam" id="PF02378">
    <property type="entry name" value="PTS_EIIC"/>
    <property type="match status" value="1"/>
</dbReference>
<dbReference type="PANTHER" id="PTHR30009">
    <property type="entry name" value="CYTOCHROME C-TYPE SYNTHESIS PROTEIN AND PTS TRANSMEMBRANE COMPONENT"/>
    <property type="match status" value="1"/>
</dbReference>
<keyword evidence="8 9" id="KW-0472">Membrane</keyword>
<evidence type="ECO:0000256" key="7">
    <source>
        <dbReference type="ARBA" id="ARBA00022989"/>
    </source>
</evidence>
<keyword evidence="4" id="KW-0762">Sugar transport</keyword>
<dbReference type="Proteomes" id="UP000563523">
    <property type="component" value="Unassembled WGS sequence"/>
</dbReference>
<evidence type="ECO:0000256" key="9">
    <source>
        <dbReference type="SAM" id="Phobius"/>
    </source>
</evidence>
<evidence type="ECO:0000313" key="11">
    <source>
        <dbReference type="EMBL" id="NVY96102.1"/>
    </source>
</evidence>
<feature type="transmembrane region" description="Helical" evidence="9">
    <location>
        <begin position="123"/>
        <end position="146"/>
    </location>
</feature>
<comment type="subcellular location">
    <subcellularLocation>
        <location evidence="1">Cell membrane</location>
        <topology evidence="1">Multi-pass membrane protein</topology>
    </subcellularLocation>
</comment>
<dbReference type="AlphaFoldDB" id="A0A850R642"/>
<dbReference type="EMBL" id="JABZEC010000002">
    <property type="protein sequence ID" value="NVY96102.1"/>
    <property type="molecule type" value="Genomic_DNA"/>
</dbReference>
<keyword evidence="5" id="KW-0598">Phosphotransferase system</keyword>
<proteinExistence type="predicted"/>
<evidence type="ECO:0000256" key="5">
    <source>
        <dbReference type="ARBA" id="ARBA00022683"/>
    </source>
</evidence>
<feature type="domain" description="PTS EIIC type-1" evidence="10">
    <location>
        <begin position="1"/>
        <end position="158"/>
    </location>
</feature>
<dbReference type="GO" id="GO:0008982">
    <property type="term" value="F:protein-N(PI)-phosphohistidine-sugar phosphotransferase activity"/>
    <property type="evidence" value="ECO:0007669"/>
    <property type="project" value="InterPro"/>
</dbReference>
<evidence type="ECO:0000313" key="12">
    <source>
        <dbReference type="Proteomes" id="UP000563523"/>
    </source>
</evidence>
<evidence type="ECO:0000256" key="3">
    <source>
        <dbReference type="ARBA" id="ARBA00022475"/>
    </source>
</evidence>
<evidence type="ECO:0000256" key="4">
    <source>
        <dbReference type="ARBA" id="ARBA00022597"/>
    </source>
</evidence>
<feature type="transmembrane region" description="Helical" evidence="9">
    <location>
        <begin position="69"/>
        <end position="102"/>
    </location>
</feature>
<comment type="caution">
    <text evidence="11">The sequence shown here is derived from an EMBL/GenBank/DDBJ whole genome shotgun (WGS) entry which is preliminary data.</text>
</comment>
<dbReference type="GO" id="GO:0005886">
    <property type="term" value="C:plasma membrane"/>
    <property type="evidence" value="ECO:0007669"/>
    <property type="project" value="UniProtKB-SubCell"/>
</dbReference>
<sequence>MKTPRKLDGDFFERIAVRYEDLSSTRQLVVDFITRHQDIEYLKIKTIIDALFAAATTAFLIGITEPIEFTFLFVAPVLYAVHAVLAELTLAVTSALGASFLTPTGHGSINYLIYGALQGSRTCWWLLPIVGIFYFIVYYFVFRFVILKFDFLAPGRESKGTEITLHGKKETRQKLGVQTLKAAPASAMV</sequence>